<dbReference type="SUPFAM" id="SSF51735">
    <property type="entry name" value="NAD(P)-binding Rossmann-fold domains"/>
    <property type="match status" value="1"/>
</dbReference>
<dbReference type="AlphaFoldDB" id="A0A0H4QLV5"/>
<feature type="domain" description="GFO/IDH/MocA-like oxidoreductase" evidence="3">
    <location>
        <begin position="159"/>
        <end position="224"/>
    </location>
</feature>
<protein>
    <submittedName>
        <fullName evidence="4">Oxidoreductase</fullName>
    </submittedName>
</protein>
<dbReference type="STRING" id="1007676.ABM34_11520"/>
<gene>
    <name evidence="4" type="ORF">ABM34_11520</name>
</gene>
<dbReference type="SUPFAM" id="SSF55347">
    <property type="entry name" value="Glyceraldehyde-3-phosphate dehydrogenase-like, C-terminal domain"/>
    <property type="match status" value="1"/>
</dbReference>
<evidence type="ECO:0000259" key="3">
    <source>
        <dbReference type="Pfam" id="PF22725"/>
    </source>
</evidence>
<dbReference type="InterPro" id="IPR000683">
    <property type="entry name" value="Gfo/Idh/MocA-like_OxRdtase_N"/>
</dbReference>
<dbReference type="PANTHER" id="PTHR43054">
    <property type="match status" value="1"/>
</dbReference>
<sequence>MLKLGIIGTNWITQQFVEAAEETKSFKLTRVYSRTEEKARNFADKFKADDIQTSTDLEEFFSNDDFDVVYIASPNSLHYAQSKMAIEHGKQVISEKPVTSNVYQLATLQEVAKQKGVFFFEAARQIHEPIFKKVQWYLEQNKAALSGATLSYMKYSSKYDAYLDAQNPNVFSPDFSGGALYDLGVYCVYDAVVLFGEPNHVEYDAEILSSGVDGSGSLTLKYDDFDVNIIVGKTKNSFMPSEIYFGKKTLLMNSAGDITKLQQSDEDKRLSPIPTTKSDNPMDSEAVEFARIINENNQTKYAELTRYARIVNRILEHARASAGIVFEADKDK</sequence>
<dbReference type="PANTHER" id="PTHR43054:SF1">
    <property type="entry name" value="SCYLLO-INOSITOL 2-DEHYDROGENASE (NADP(+)) IOLU"/>
    <property type="match status" value="1"/>
</dbReference>
<dbReference type="Proteomes" id="UP000036106">
    <property type="component" value="Chromosome"/>
</dbReference>
<dbReference type="Pfam" id="PF22725">
    <property type="entry name" value="GFO_IDH_MocA_C3"/>
    <property type="match status" value="1"/>
</dbReference>
<evidence type="ECO:0000256" key="1">
    <source>
        <dbReference type="SAM" id="MobiDB-lite"/>
    </source>
</evidence>
<keyword evidence="5" id="KW-1185">Reference proteome</keyword>
<dbReference type="RefSeq" id="WP_048705886.1">
    <property type="nucleotide sequence ID" value="NZ_CP012034.1"/>
</dbReference>
<organism evidence="4 5">
    <name type="scientific">Companilactobacillus ginsenosidimutans</name>
    <dbReference type="NCBI Taxonomy" id="1007676"/>
    <lineage>
        <taxon>Bacteria</taxon>
        <taxon>Bacillati</taxon>
        <taxon>Bacillota</taxon>
        <taxon>Bacilli</taxon>
        <taxon>Lactobacillales</taxon>
        <taxon>Lactobacillaceae</taxon>
        <taxon>Companilactobacillus</taxon>
    </lineage>
</organism>
<evidence type="ECO:0000313" key="5">
    <source>
        <dbReference type="Proteomes" id="UP000036106"/>
    </source>
</evidence>
<proteinExistence type="predicted"/>
<evidence type="ECO:0000313" key="4">
    <source>
        <dbReference type="EMBL" id="AKP68101.1"/>
    </source>
</evidence>
<dbReference type="GO" id="GO:0000166">
    <property type="term" value="F:nucleotide binding"/>
    <property type="evidence" value="ECO:0007669"/>
    <property type="project" value="InterPro"/>
</dbReference>
<feature type="region of interest" description="Disordered" evidence="1">
    <location>
        <begin position="263"/>
        <end position="282"/>
    </location>
</feature>
<dbReference type="KEGG" id="lgn:ABM34_11520"/>
<dbReference type="InterPro" id="IPR036291">
    <property type="entry name" value="NAD(P)-bd_dom_sf"/>
</dbReference>
<dbReference type="Pfam" id="PF01408">
    <property type="entry name" value="GFO_IDH_MocA"/>
    <property type="match status" value="1"/>
</dbReference>
<evidence type="ECO:0000259" key="2">
    <source>
        <dbReference type="Pfam" id="PF01408"/>
    </source>
</evidence>
<reference evidence="5" key="1">
    <citation type="submission" date="2015-07" db="EMBL/GenBank/DDBJ databases">
        <title>Lactobacillus ginsenosidimutans/EMML 3141/ whole genome sequencing.</title>
        <authorList>
            <person name="Kim M.K."/>
            <person name="Im W.-T."/>
            <person name="Srinivasan S."/>
            <person name="Lee J.-J."/>
        </authorList>
    </citation>
    <scope>NUCLEOTIDE SEQUENCE [LARGE SCALE GENOMIC DNA]</scope>
    <source>
        <strain evidence="5">EMML 3041</strain>
    </source>
</reference>
<dbReference type="PATRIC" id="fig|1007676.4.peg.2329"/>
<name>A0A0H4QLV5_9LACO</name>
<dbReference type="Gene3D" id="3.40.50.720">
    <property type="entry name" value="NAD(P)-binding Rossmann-like Domain"/>
    <property type="match status" value="1"/>
</dbReference>
<accession>A0A0H4QLV5</accession>
<dbReference type="OrthoDB" id="9815825at2"/>
<dbReference type="EMBL" id="CP012034">
    <property type="protein sequence ID" value="AKP68101.1"/>
    <property type="molecule type" value="Genomic_DNA"/>
</dbReference>
<feature type="domain" description="Gfo/Idh/MocA-like oxidoreductase N-terminal" evidence="2">
    <location>
        <begin position="3"/>
        <end position="120"/>
    </location>
</feature>
<dbReference type="Gene3D" id="3.30.360.10">
    <property type="entry name" value="Dihydrodipicolinate Reductase, domain 2"/>
    <property type="match status" value="1"/>
</dbReference>
<dbReference type="InterPro" id="IPR055170">
    <property type="entry name" value="GFO_IDH_MocA-like_dom"/>
</dbReference>